<dbReference type="GO" id="GO:0016020">
    <property type="term" value="C:membrane"/>
    <property type="evidence" value="ECO:0007669"/>
    <property type="project" value="UniProtKB-SubCell"/>
</dbReference>
<feature type="transmembrane region" description="Helical" evidence="5">
    <location>
        <begin position="35"/>
        <end position="52"/>
    </location>
</feature>
<keyword evidence="3 5" id="KW-1133">Transmembrane helix</keyword>
<keyword evidence="8" id="KW-1185">Reference proteome</keyword>
<dbReference type="PANTHER" id="PTHR22911:SF6">
    <property type="entry name" value="SOLUTE CARRIER FAMILY 35 MEMBER G1"/>
    <property type="match status" value="1"/>
</dbReference>
<feature type="transmembrane region" description="Helical" evidence="5">
    <location>
        <begin position="116"/>
        <end position="134"/>
    </location>
</feature>
<feature type="domain" description="EamA" evidence="6">
    <location>
        <begin position="141"/>
        <end position="271"/>
    </location>
</feature>
<keyword evidence="2 5" id="KW-0812">Transmembrane</keyword>
<dbReference type="AlphaFoldDB" id="A0A238UCX5"/>
<feature type="transmembrane region" description="Helical" evidence="5">
    <location>
        <begin position="140"/>
        <end position="160"/>
    </location>
</feature>
<protein>
    <submittedName>
        <fullName evidence="7">Permease of the drug/metabolite transporter (DMT) superfamily</fullName>
    </submittedName>
</protein>
<accession>A0A238UCX5</accession>
<gene>
    <name evidence="7" type="ORF">TJEJU_2749</name>
</gene>
<evidence type="ECO:0000256" key="5">
    <source>
        <dbReference type="SAM" id="Phobius"/>
    </source>
</evidence>
<evidence type="ECO:0000259" key="6">
    <source>
        <dbReference type="Pfam" id="PF00892"/>
    </source>
</evidence>
<feature type="transmembrane region" description="Helical" evidence="5">
    <location>
        <begin position="87"/>
        <end position="109"/>
    </location>
</feature>
<feature type="transmembrane region" description="Helical" evidence="5">
    <location>
        <begin position="200"/>
        <end position="217"/>
    </location>
</feature>
<comment type="subcellular location">
    <subcellularLocation>
        <location evidence="1">Membrane</location>
        <topology evidence="1">Multi-pass membrane protein</topology>
    </subcellularLocation>
</comment>
<feature type="transmembrane region" description="Helical" evidence="5">
    <location>
        <begin position="229"/>
        <end position="248"/>
    </location>
</feature>
<dbReference type="EMBL" id="LT899436">
    <property type="protein sequence ID" value="SNR16428.1"/>
    <property type="molecule type" value="Genomic_DNA"/>
</dbReference>
<dbReference type="InterPro" id="IPR037185">
    <property type="entry name" value="EmrE-like"/>
</dbReference>
<evidence type="ECO:0000256" key="4">
    <source>
        <dbReference type="ARBA" id="ARBA00023136"/>
    </source>
</evidence>
<dbReference type="SUPFAM" id="SSF103481">
    <property type="entry name" value="Multidrug resistance efflux transporter EmrE"/>
    <property type="match status" value="2"/>
</dbReference>
<evidence type="ECO:0000256" key="2">
    <source>
        <dbReference type="ARBA" id="ARBA00022692"/>
    </source>
</evidence>
<feature type="transmembrane region" description="Helical" evidence="5">
    <location>
        <begin position="254"/>
        <end position="273"/>
    </location>
</feature>
<dbReference type="InterPro" id="IPR000620">
    <property type="entry name" value="EamA_dom"/>
</dbReference>
<keyword evidence="4 5" id="KW-0472">Membrane</keyword>
<evidence type="ECO:0000256" key="1">
    <source>
        <dbReference type="ARBA" id="ARBA00004141"/>
    </source>
</evidence>
<feature type="domain" description="EamA" evidence="6">
    <location>
        <begin position="3"/>
        <end position="131"/>
    </location>
</feature>
<organism evidence="7 8">
    <name type="scientific">Tenacibaculum jejuense</name>
    <dbReference type="NCBI Taxonomy" id="584609"/>
    <lineage>
        <taxon>Bacteria</taxon>
        <taxon>Pseudomonadati</taxon>
        <taxon>Bacteroidota</taxon>
        <taxon>Flavobacteriia</taxon>
        <taxon>Flavobacteriales</taxon>
        <taxon>Flavobacteriaceae</taxon>
        <taxon>Tenacibaculum</taxon>
    </lineage>
</organism>
<proteinExistence type="predicted"/>
<dbReference type="RefSeq" id="WP_231970191.1">
    <property type="nucleotide sequence ID" value="NZ_LT899436.1"/>
</dbReference>
<evidence type="ECO:0000313" key="7">
    <source>
        <dbReference type="EMBL" id="SNR16428.1"/>
    </source>
</evidence>
<sequence length="279" mass="31298">MKKAIYLMLLSALCFTVMNVFVKYLSGYSTYQKVFFRAIGSLVFTMGYLLYYKIPIGGKQKKLLILRGLVGVTSMGLFFASTDYLSIGTAVSLRYTSPIFAAILAVFFLKEKIFKLQWVYFILAFVGVLLIKGFDNEINIIGLSLILISAFFSGLVYVVISKIGTKDHPVVIVNYFMWISTILGGVLSISNWKTPQGNDWFILLSLGLFGYFGQLFMTKAYQLGSANKIVPLKYVEVIFTMILGMIWFGDQYPLLSVLGVLLVIVALILNVLFKQKVKG</sequence>
<dbReference type="KEGG" id="tje:TJEJU_2749"/>
<feature type="transmembrane region" description="Helical" evidence="5">
    <location>
        <begin position="64"/>
        <end position="81"/>
    </location>
</feature>
<evidence type="ECO:0000256" key="3">
    <source>
        <dbReference type="ARBA" id="ARBA00022989"/>
    </source>
</evidence>
<dbReference type="PANTHER" id="PTHR22911">
    <property type="entry name" value="ACYL-MALONYL CONDENSING ENZYME-RELATED"/>
    <property type="match status" value="1"/>
</dbReference>
<feature type="transmembrane region" description="Helical" evidence="5">
    <location>
        <begin position="172"/>
        <end position="194"/>
    </location>
</feature>
<dbReference type="Pfam" id="PF00892">
    <property type="entry name" value="EamA"/>
    <property type="match status" value="2"/>
</dbReference>
<reference evidence="7 8" key="1">
    <citation type="submission" date="2017-07" db="EMBL/GenBank/DDBJ databases">
        <authorList>
            <person name="Sun Z.S."/>
            <person name="Albrecht U."/>
            <person name="Echele G."/>
            <person name="Lee C.C."/>
        </authorList>
    </citation>
    <scope>NUCLEOTIDE SEQUENCE [LARGE SCALE GENOMIC DNA]</scope>
    <source>
        <strain evidence="8">type strain: KCTC 22618</strain>
    </source>
</reference>
<dbReference type="Proteomes" id="UP000215214">
    <property type="component" value="Chromosome TJEJU"/>
</dbReference>
<name>A0A238UCX5_9FLAO</name>
<evidence type="ECO:0000313" key="8">
    <source>
        <dbReference type="Proteomes" id="UP000215214"/>
    </source>
</evidence>